<dbReference type="OMA" id="NEIRRWP"/>
<evidence type="ECO:0000256" key="4">
    <source>
        <dbReference type="ARBA" id="ARBA00022859"/>
    </source>
</evidence>
<evidence type="ECO:0000259" key="10">
    <source>
        <dbReference type="SMART" id="SM00701"/>
    </source>
</evidence>
<feature type="signal peptide" evidence="8">
    <location>
        <begin position="1"/>
        <end position="18"/>
    </location>
</feature>
<comment type="similarity">
    <text evidence="1 6">Belongs to the N-acetylmuramoyl-L-alanine amidase 2 family.</text>
</comment>
<dbReference type="InterPro" id="IPR015510">
    <property type="entry name" value="PGRP"/>
</dbReference>
<dbReference type="GeneID" id="100749099"/>
<reference evidence="12 13" key="1">
    <citation type="submission" date="2025-04" db="UniProtKB">
        <authorList>
            <consortium name="RefSeq"/>
        </authorList>
    </citation>
    <scope>IDENTIFICATION</scope>
</reference>
<accession>A0A6P6FG52</accession>
<feature type="disulfide bond" evidence="7">
    <location>
        <begin position="59"/>
        <end position="65"/>
    </location>
</feature>
<dbReference type="FunFam" id="3.40.80.10:FF:000001">
    <property type="entry name" value="Peptidoglycan recognition protein 1"/>
    <property type="match status" value="1"/>
</dbReference>
<evidence type="ECO:0000256" key="3">
    <source>
        <dbReference type="ARBA" id="ARBA00022729"/>
    </source>
</evidence>
<dbReference type="InterPro" id="IPR006619">
    <property type="entry name" value="PGRP_domain_met/bac"/>
</dbReference>
<proteinExistence type="inferred from homology"/>
<evidence type="ECO:0000256" key="8">
    <source>
        <dbReference type="SAM" id="SignalP"/>
    </source>
</evidence>
<keyword evidence="3 8" id="KW-0732">Signal</keyword>
<evidence type="ECO:0000256" key="5">
    <source>
        <dbReference type="ARBA" id="ARBA00023157"/>
    </source>
</evidence>
<sequence length="188" mass="20922">MQKSIIFIIFLLFRIGDGNENCPQIIGRSEWADVDAKSINYLIIPIPYVIIHHTVTAECDTRSTCIAQAENIRSYHMDSNGWDDIGYSFLIGGDGNIYEGRGWNREGAHTIGYNKKSVAIGFIGNFQEKAASDKMLNAAHKLIHCGKSEGILRADVRVIGAKQVTATKSPGSQLQKQIRNWPEWVSTP</sequence>
<evidence type="ECO:0000313" key="13">
    <source>
        <dbReference type="RefSeq" id="XP_033179489.1"/>
    </source>
</evidence>
<dbReference type="GO" id="GO:0008745">
    <property type="term" value="F:N-acetylmuramoyl-L-alanine amidase activity"/>
    <property type="evidence" value="ECO:0007669"/>
    <property type="project" value="InterPro"/>
</dbReference>
<dbReference type="Pfam" id="PF01510">
    <property type="entry name" value="Amidase_2"/>
    <property type="match status" value="1"/>
</dbReference>
<feature type="disulfide bond" evidence="7">
    <location>
        <begin position="22"/>
        <end position="145"/>
    </location>
</feature>
<evidence type="ECO:0000259" key="9">
    <source>
        <dbReference type="SMART" id="SM00644"/>
    </source>
</evidence>
<dbReference type="RefSeq" id="XP_033179489.1">
    <property type="nucleotide sequence ID" value="XM_033323598.1"/>
</dbReference>
<evidence type="ECO:0000313" key="11">
    <source>
        <dbReference type="Proteomes" id="UP000515180"/>
    </source>
</evidence>
<keyword evidence="2 6" id="KW-0399">Innate immunity</keyword>
<dbReference type="InterPro" id="IPR002502">
    <property type="entry name" value="Amidase_domain"/>
</dbReference>
<keyword evidence="5 7" id="KW-1015">Disulfide bond</keyword>
<evidence type="ECO:0000313" key="12">
    <source>
        <dbReference type="RefSeq" id="XP_024226746.1"/>
    </source>
</evidence>
<protein>
    <recommendedName>
        <fullName evidence="6">Peptidoglycan-recognition protein</fullName>
    </recommendedName>
</protein>
<dbReference type="CDD" id="cd06583">
    <property type="entry name" value="PGRP"/>
    <property type="match status" value="1"/>
</dbReference>
<dbReference type="GO" id="GO:0008270">
    <property type="term" value="F:zinc ion binding"/>
    <property type="evidence" value="ECO:0007669"/>
    <property type="project" value="InterPro"/>
</dbReference>
<organism evidence="11 12">
    <name type="scientific">Bombus impatiens</name>
    <name type="common">Bumblebee</name>
    <dbReference type="NCBI Taxonomy" id="132113"/>
    <lineage>
        <taxon>Eukaryota</taxon>
        <taxon>Metazoa</taxon>
        <taxon>Ecdysozoa</taxon>
        <taxon>Arthropoda</taxon>
        <taxon>Hexapoda</taxon>
        <taxon>Insecta</taxon>
        <taxon>Pterygota</taxon>
        <taxon>Neoptera</taxon>
        <taxon>Endopterygota</taxon>
        <taxon>Hymenoptera</taxon>
        <taxon>Apocrita</taxon>
        <taxon>Aculeata</taxon>
        <taxon>Apoidea</taxon>
        <taxon>Anthophila</taxon>
        <taxon>Apidae</taxon>
        <taxon>Bombus</taxon>
        <taxon>Pyrobombus</taxon>
    </lineage>
</organism>
<dbReference type="Proteomes" id="UP000515180">
    <property type="component" value="Unplaced"/>
</dbReference>
<dbReference type="SMART" id="SM00701">
    <property type="entry name" value="PGRP"/>
    <property type="match status" value="1"/>
</dbReference>
<feature type="chain" id="PRO_5044649586" description="Peptidoglycan-recognition protein" evidence="8">
    <location>
        <begin position="19"/>
        <end position="188"/>
    </location>
</feature>
<dbReference type="RefSeq" id="XP_024226746.1">
    <property type="nucleotide sequence ID" value="XM_024370978.2"/>
</dbReference>
<evidence type="ECO:0000256" key="1">
    <source>
        <dbReference type="ARBA" id="ARBA00007553"/>
    </source>
</evidence>
<evidence type="ECO:0000256" key="6">
    <source>
        <dbReference type="PIRNR" id="PIRNR037945"/>
    </source>
</evidence>
<evidence type="ECO:0000256" key="7">
    <source>
        <dbReference type="PIRSR" id="PIRSR037945-1"/>
    </source>
</evidence>
<evidence type="ECO:0000256" key="2">
    <source>
        <dbReference type="ARBA" id="ARBA00022588"/>
    </source>
</evidence>
<dbReference type="GO" id="GO:0042834">
    <property type="term" value="F:peptidoglycan binding"/>
    <property type="evidence" value="ECO:0007669"/>
    <property type="project" value="InterPro"/>
</dbReference>
<dbReference type="GO" id="GO:0009253">
    <property type="term" value="P:peptidoglycan catabolic process"/>
    <property type="evidence" value="ECO:0007669"/>
    <property type="project" value="InterPro"/>
</dbReference>
<dbReference type="InterPro" id="IPR017331">
    <property type="entry name" value="Peptidoglycan_recognition"/>
</dbReference>
<dbReference type="PIRSF" id="PIRSF037945">
    <property type="entry name" value="PGRPs"/>
    <property type="match status" value="1"/>
</dbReference>
<gene>
    <name evidence="12 13" type="primary">LOC100749099</name>
</gene>
<feature type="domain" description="N-acetylmuramoyl-L-alanine amidase" evidence="9">
    <location>
        <begin position="34"/>
        <end position="171"/>
    </location>
</feature>
<dbReference type="GO" id="GO:0045087">
    <property type="term" value="P:innate immune response"/>
    <property type="evidence" value="ECO:0007669"/>
    <property type="project" value="UniProtKB-KW"/>
</dbReference>
<keyword evidence="11" id="KW-1185">Reference proteome</keyword>
<dbReference type="PANTHER" id="PTHR11022:SF41">
    <property type="entry name" value="PEPTIDOGLYCAN-RECOGNITION PROTEIN LC-RELATED"/>
    <property type="match status" value="1"/>
</dbReference>
<dbReference type="Gene3D" id="3.40.80.10">
    <property type="entry name" value="Peptidoglycan recognition protein-like"/>
    <property type="match status" value="1"/>
</dbReference>
<feature type="domain" description="Peptidoglycan recognition protein family" evidence="10">
    <location>
        <begin position="23"/>
        <end position="165"/>
    </location>
</feature>
<dbReference type="AlphaFoldDB" id="A0A6P6FG52"/>
<name>A0A6P6FG52_BOMIM</name>
<dbReference type="PANTHER" id="PTHR11022">
    <property type="entry name" value="PEPTIDOGLYCAN RECOGNITION PROTEIN"/>
    <property type="match status" value="1"/>
</dbReference>
<dbReference type="InterPro" id="IPR036505">
    <property type="entry name" value="Amidase/PGRP_sf"/>
</dbReference>
<dbReference type="SMART" id="SM00644">
    <property type="entry name" value="Ami_2"/>
    <property type="match status" value="1"/>
</dbReference>
<dbReference type="SUPFAM" id="SSF55846">
    <property type="entry name" value="N-acetylmuramoyl-L-alanine amidase-like"/>
    <property type="match status" value="1"/>
</dbReference>
<dbReference type="OrthoDB" id="10001926at2759"/>
<keyword evidence="4 6" id="KW-0391">Immunity</keyword>